<feature type="binding site" evidence="8">
    <location>
        <begin position="482"/>
        <end position="486"/>
    </location>
    <ligand>
        <name>GTP</name>
        <dbReference type="ChEBI" id="CHEBI:37565"/>
    </ligand>
</feature>
<dbReference type="RefSeq" id="WP_138252853.1">
    <property type="nucleotide sequence ID" value="NZ_VAVZ01000016.1"/>
</dbReference>
<organism evidence="12 13">
    <name type="scientific">Nesterenkonia salmonea</name>
    <dbReference type="NCBI Taxonomy" id="1804987"/>
    <lineage>
        <taxon>Bacteria</taxon>
        <taxon>Bacillati</taxon>
        <taxon>Actinomycetota</taxon>
        <taxon>Actinomycetes</taxon>
        <taxon>Micrococcales</taxon>
        <taxon>Micrococcaceae</taxon>
        <taxon>Nesterenkonia</taxon>
    </lineage>
</organism>
<dbReference type="NCBIfam" id="TIGR00231">
    <property type="entry name" value="small_GTP"/>
    <property type="match status" value="1"/>
</dbReference>
<dbReference type="Gene3D" id="1.10.10.2480">
    <property type="match status" value="1"/>
</dbReference>
<evidence type="ECO:0000256" key="1">
    <source>
        <dbReference type="ARBA" id="ARBA00007733"/>
    </source>
</evidence>
<evidence type="ECO:0000313" key="13">
    <source>
        <dbReference type="Proteomes" id="UP000310458"/>
    </source>
</evidence>
<accession>A0A5R9BB88</accession>
<dbReference type="Pfam" id="PF11987">
    <property type="entry name" value="IF-2"/>
    <property type="match status" value="1"/>
</dbReference>
<dbReference type="InterPro" id="IPR023115">
    <property type="entry name" value="TIF_IF2_dom3"/>
</dbReference>
<feature type="compositionally biased region" description="Low complexity" evidence="10">
    <location>
        <begin position="109"/>
        <end position="122"/>
    </location>
</feature>
<evidence type="ECO:0000256" key="4">
    <source>
        <dbReference type="ARBA" id="ARBA00022741"/>
    </source>
</evidence>
<dbReference type="FunFam" id="2.40.30.10:FF:000007">
    <property type="entry name" value="Translation initiation factor IF-2"/>
    <property type="match status" value="1"/>
</dbReference>
<dbReference type="FunFam" id="3.40.50.300:FF:000019">
    <property type="entry name" value="Translation initiation factor IF-2"/>
    <property type="match status" value="1"/>
</dbReference>
<dbReference type="InterPro" id="IPR000178">
    <property type="entry name" value="TF_IF2_bacterial-like"/>
</dbReference>
<dbReference type="GO" id="GO:0003743">
    <property type="term" value="F:translation initiation factor activity"/>
    <property type="evidence" value="ECO:0007669"/>
    <property type="project" value="UniProtKB-UniRule"/>
</dbReference>
<dbReference type="InterPro" id="IPR053905">
    <property type="entry name" value="EF-G-like_DII"/>
</dbReference>
<dbReference type="Gene3D" id="2.40.30.10">
    <property type="entry name" value="Translation factors"/>
    <property type="match status" value="2"/>
</dbReference>
<keyword evidence="6 8" id="KW-0342">GTP-binding</keyword>
<dbReference type="GO" id="GO:0005829">
    <property type="term" value="C:cytosol"/>
    <property type="evidence" value="ECO:0007669"/>
    <property type="project" value="TreeGrafter"/>
</dbReference>
<evidence type="ECO:0000256" key="6">
    <source>
        <dbReference type="ARBA" id="ARBA00023134"/>
    </source>
</evidence>
<comment type="caution">
    <text evidence="8">Lacks conserved residue(s) required for the propagation of feature annotation.</text>
</comment>
<comment type="subcellular location">
    <subcellularLocation>
        <location evidence="8">Cytoplasm</location>
    </subcellularLocation>
</comment>
<dbReference type="GO" id="GO:0003924">
    <property type="term" value="F:GTPase activity"/>
    <property type="evidence" value="ECO:0007669"/>
    <property type="project" value="UniProtKB-UniRule"/>
</dbReference>
<evidence type="ECO:0000313" key="12">
    <source>
        <dbReference type="EMBL" id="TLP97544.1"/>
    </source>
</evidence>
<sequence>MAKARVHEIAKDIGVSSKEALAKLQEMGEFVKSPSSTVEPPVAKKLRAAFPQAEPPAEKPAAKPAPKKPGVPGGAKPGGAKPGPAPKPEAAKPEPAKEEPAQPEPSKPTPAAEPAEPAAEKPQTSEQTSATPKPGGPKPPAPGPKPGGPKPPAAKPVGAKPRSGGNNPFGLASERENARTSGPRQSGGGPRPGGPRPGNNPFAPRQGMRGGERGGDRGAAGPRPGARPGAPRPAGAEGGRPAAPRPGTPKPSMMPGQSPAPSRGNAPGGPPAGGPPRGRSGGRGRGGAAGAFGRGGSKSKARKSKRAKRQELEQKHTREIGGVRVPKGDGSTIVKLRRGSSLGDFAEKINAEPAALITVMMKLGEMATANQSLDEETFHLLGEELGYKVEIVSPEDEDRELLESFDINLDDEEAEESAEDLEARAPVVTVMGHVDHGKTRLLDAIRSSKVTEGEAGGITQHIGAYQVNVPHEGQQRSLTFIDTPGHEAFTAMRARGAKVTDIAVLVVAADDGVMPQTVEALNHAKAANVPVVVAVNKIDKEGAAPDKIRGQLTEYELIPEEYGGDVMFVDVSAIQNINIDELLEAVLLTADAALELTANPSKAARGVAIEANLDKGRGAVATVLVQSGTLRVGDNMVAGTGFGRVRAMFDDTGEAVEEATPSRPVQVLGLSTVPRAGDSFLVTSDDRTARQIAEKREAAERNALLAKRRKRITLEDFDQAVADGKIDTLNLILKGDVSGAVEALEDALLKIDVGADVQLRVIHRGVGAITQNDVNLATVDNAVIIGFNVRPAERVTSLADREGVDMRFYSVIYAAIDDIESALKGMLKPEYEEVQLGSAEVREVFRSSKFGNIAGSIVRSGIIRRNAKARLVRDGNVVGDNLTIESLRRFKDDATEVRDGFECGIGLGSFNDVRDGDIIETWEMREIPRT</sequence>
<keyword evidence="13" id="KW-1185">Reference proteome</keyword>
<dbReference type="SUPFAM" id="SSF52156">
    <property type="entry name" value="Initiation factor IF2/eIF5b, domain 3"/>
    <property type="match status" value="1"/>
</dbReference>
<dbReference type="PANTHER" id="PTHR43381:SF5">
    <property type="entry name" value="TR-TYPE G DOMAIN-CONTAINING PROTEIN"/>
    <property type="match status" value="1"/>
</dbReference>
<keyword evidence="4 8" id="KW-0547">Nucleotide-binding</keyword>
<feature type="compositionally biased region" description="Basic and acidic residues" evidence="10">
    <location>
        <begin position="89"/>
        <end position="100"/>
    </location>
</feature>
<dbReference type="AlphaFoldDB" id="A0A5R9BB88"/>
<dbReference type="HAMAP" id="MF_00100_B">
    <property type="entry name" value="IF_2_B"/>
    <property type="match status" value="1"/>
</dbReference>
<dbReference type="NCBIfam" id="TIGR00487">
    <property type="entry name" value="IF-2"/>
    <property type="match status" value="1"/>
</dbReference>
<dbReference type="Proteomes" id="UP000310458">
    <property type="component" value="Unassembled WGS sequence"/>
</dbReference>
<proteinExistence type="inferred from homology"/>
<keyword evidence="8" id="KW-0963">Cytoplasm</keyword>
<dbReference type="OrthoDB" id="9811804at2"/>
<dbReference type="Pfam" id="PF22042">
    <property type="entry name" value="EF-G_D2"/>
    <property type="match status" value="1"/>
</dbReference>
<evidence type="ECO:0000256" key="9">
    <source>
        <dbReference type="RuleBase" id="RU000644"/>
    </source>
</evidence>
<feature type="compositionally biased region" description="Gly residues" evidence="10">
    <location>
        <begin position="275"/>
        <end position="296"/>
    </location>
</feature>
<dbReference type="SUPFAM" id="SSF50447">
    <property type="entry name" value="Translation proteins"/>
    <property type="match status" value="2"/>
</dbReference>
<dbReference type="EMBL" id="VAVZ01000016">
    <property type="protein sequence ID" value="TLP97544.1"/>
    <property type="molecule type" value="Genomic_DNA"/>
</dbReference>
<dbReference type="InterPro" id="IPR036925">
    <property type="entry name" value="TIF_IF2_dom3_sf"/>
</dbReference>
<feature type="region of interest" description="Disordered" evidence="10">
    <location>
        <begin position="28"/>
        <end position="326"/>
    </location>
</feature>
<comment type="function">
    <text evidence="7 8 9">One of the essential components for the initiation of protein synthesis. Protects formylmethionyl-tRNA from spontaneous hydrolysis and promotes its binding to the 30S ribosomal subunits. Also involved in the hydrolysis of GTP during the formation of the 70S ribosomal complex.</text>
</comment>
<dbReference type="GO" id="GO:0005525">
    <property type="term" value="F:GTP binding"/>
    <property type="evidence" value="ECO:0007669"/>
    <property type="project" value="UniProtKB-KW"/>
</dbReference>
<comment type="caution">
    <text evidence="12">The sequence shown here is derived from an EMBL/GenBank/DDBJ whole genome shotgun (WGS) entry which is preliminary data.</text>
</comment>
<dbReference type="Pfam" id="PF04760">
    <property type="entry name" value="IF2_N"/>
    <property type="match status" value="2"/>
</dbReference>
<evidence type="ECO:0000256" key="8">
    <source>
        <dbReference type="HAMAP-Rule" id="MF_00100"/>
    </source>
</evidence>
<feature type="domain" description="Tr-type G" evidence="11">
    <location>
        <begin position="423"/>
        <end position="597"/>
    </location>
</feature>
<dbReference type="PROSITE" id="PS01176">
    <property type="entry name" value="IF2"/>
    <property type="match status" value="1"/>
</dbReference>
<evidence type="ECO:0000256" key="5">
    <source>
        <dbReference type="ARBA" id="ARBA00022917"/>
    </source>
</evidence>
<evidence type="ECO:0000256" key="3">
    <source>
        <dbReference type="ARBA" id="ARBA00022540"/>
    </source>
</evidence>
<dbReference type="CDD" id="cd03692">
    <property type="entry name" value="mtIF2_IVc"/>
    <property type="match status" value="1"/>
</dbReference>
<feature type="compositionally biased region" description="Basic and acidic residues" evidence="10">
    <location>
        <begin position="309"/>
        <end position="321"/>
    </location>
</feature>
<dbReference type="FunFam" id="3.40.50.10050:FF:000001">
    <property type="entry name" value="Translation initiation factor IF-2"/>
    <property type="match status" value="1"/>
</dbReference>
<dbReference type="PROSITE" id="PS51722">
    <property type="entry name" value="G_TR_2"/>
    <property type="match status" value="1"/>
</dbReference>
<evidence type="ECO:0000259" key="11">
    <source>
        <dbReference type="PROSITE" id="PS51722"/>
    </source>
</evidence>
<dbReference type="FunFam" id="2.40.30.10:FF:000008">
    <property type="entry name" value="Translation initiation factor IF-2"/>
    <property type="match status" value="1"/>
</dbReference>
<dbReference type="InterPro" id="IPR006847">
    <property type="entry name" value="IF2_N"/>
</dbReference>
<dbReference type="PRINTS" id="PR00315">
    <property type="entry name" value="ELONGATNFCT"/>
</dbReference>
<keyword evidence="3 8" id="KW-0396">Initiation factor</keyword>
<name>A0A5R9BB88_9MICC</name>
<dbReference type="PANTHER" id="PTHR43381">
    <property type="entry name" value="TRANSLATION INITIATION FACTOR IF-2-RELATED"/>
    <property type="match status" value="1"/>
</dbReference>
<evidence type="ECO:0000256" key="10">
    <source>
        <dbReference type="SAM" id="MobiDB-lite"/>
    </source>
</evidence>
<feature type="compositionally biased region" description="Low complexity" evidence="10">
    <location>
        <begin position="219"/>
        <end position="242"/>
    </location>
</feature>
<dbReference type="Pfam" id="PF00009">
    <property type="entry name" value="GTP_EFTU"/>
    <property type="match status" value="1"/>
</dbReference>
<feature type="binding site" evidence="8">
    <location>
        <begin position="536"/>
        <end position="539"/>
    </location>
    <ligand>
        <name>GTP</name>
        <dbReference type="ChEBI" id="CHEBI:37565"/>
    </ligand>
</feature>
<feature type="compositionally biased region" description="Gly residues" evidence="10">
    <location>
        <begin position="71"/>
        <end position="81"/>
    </location>
</feature>
<dbReference type="InterPro" id="IPR044145">
    <property type="entry name" value="IF2_II"/>
</dbReference>
<keyword evidence="5 8" id="KW-0648">Protein biosynthesis</keyword>
<dbReference type="CDD" id="cd03702">
    <property type="entry name" value="IF2_mtIF2_II"/>
    <property type="match status" value="1"/>
</dbReference>
<dbReference type="InterPro" id="IPR005225">
    <property type="entry name" value="Small_GTP-bd"/>
</dbReference>
<feature type="compositionally biased region" description="Basic residues" evidence="10">
    <location>
        <begin position="297"/>
        <end position="308"/>
    </location>
</feature>
<dbReference type="CDD" id="cd01887">
    <property type="entry name" value="IF2_eIF5B"/>
    <property type="match status" value="1"/>
</dbReference>
<reference evidence="12 13" key="1">
    <citation type="submission" date="2019-05" db="EMBL/GenBank/DDBJ databases">
        <title>Nesterenkonia sp. GY074 isolated from the Southern Atlantic Ocean.</title>
        <authorList>
            <person name="Zhang G."/>
        </authorList>
    </citation>
    <scope>NUCLEOTIDE SEQUENCE [LARGE SCALE GENOMIC DNA]</scope>
    <source>
        <strain evidence="12 13">GY074</strain>
    </source>
</reference>
<protein>
    <recommendedName>
        <fullName evidence="2 8">Translation initiation factor IF-2</fullName>
    </recommendedName>
</protein>
<comment type="similarity">
    <text evidence="1 8 9">Belongs to the TRAFAC class translation factor GTPase superfamily. Classic translation factor GTPase family. IF-2 subfamily.</text>
</comment>
<dbReference type="Gene3D" id="3.40.50.10050">
    <property type="entry name" value="Translation initiation factor IF- 2, domain 3"/>
    <property type="match status" value="1"/>
</dbReference>
<dbReference type="Gene3D" id="3.40.50.300">
    <property type="entry name" value="P-loop containing nucleotide triphosphate hydrolases"/>
    <property type="match status" value="1"/>
</dbReference>
<dbReference type="InterPro" id="IPR015760">
    <property type="entry name" value="TIF_IF2"/>
</dbReference>
<dbReference type="InterPro" id="IPR027417">
    <property type="entry name" value="P-loop_NTPase"/>
</dbReference>
<evidence type="ECO:0000256" key="2">
    <source>
        <dbReference type="ARBA" id="ARBA00020675"/>
    </source>
</evidence>
<dbReference type="SUPFAM" id="SSF52540">
    <property type="entry name" value="P-loop containing nucleoside triphosphate hydrolases"/>
    <property type="match status" value="1"/>
</dbReference>
<dbReference type="InterPro" id="IPR000795">
    <property type="entry name" value="T_Tr_GTP-bd_dom"/>
</dbReference>
<evidence type="ECO:0000256" key="7">
    <source>
        <dbReference type="ARBA" id="ARBA00025162"/>
    </source>
</evidence>
<feature type="compositionally biased region" description="Pro residues" evidence="10">
    <location>
        <begin position="134"/>
        <end position="154"/>
    </location>
</feature>
<gene>
    <name evidence="8 12" type="primary">infB</name>
    <name evidence="12" type="ORF">FEF26_07145</name>
</gene>
<dbReference type="InterPro" id="IPR009000">
    <property type="entry name" value="Transl_B-barrel_sf"/>
</dbReference>
<feature type="binding site" evidence="8">
    <location>
        <begin position="432"/>
        <end position="439"/>
    </location>
    <ligand>
        <name>GTP</name>
        <dbReference type="ChEBI" id="CHEBI:37565"/>
    </ligand>
</feature>